<keyword evidence="3" id="KW-1185">Reference proteome</keyword>
<evidence type="ECO:0000313" key="2">
    <source>
        <dbReference type="EMBL" id="GMA21047.1"/>
    </source>
</evidence>
<evidence type="ECO:0000313" key="3">
    <source>
        <dbReference type="Proteomes" id="UP001157109"/>
    </source>
</evidence>
<name>A0ABQ6HST2_9MICO</name>
<reference evidence="3" key="1">
    <citation type="journal article" date="2019" name="Int. J. Syst. Evol. Microbiol.">
        <title>The Global Catalogue of Microorganisms (GCM) 10K type strain sequencing project: providing services to taxonomists for standard genome sequencing and annotation.</title>
        <authorList>
            <consortium name="The Broad Institute Genomics Platform"/>
            <consortium name="The Broad Institute Genome Sequencing Center for Infectious Disease"/>
            <person name="Wu L."/>
            <person name="Ma J."/>
        </authorList>
    </citation>
    <scope>NUCLEOTIDE SEQUENCE [LARGE SCALE GENOMIC DNA]</scope>
    <source>
        <strain evidence="3">NBRC 105830</strain>
    </source>
</reference>
<evidence type="ECO:0000256" key="1">
    <source>
        <dbReference type="SAM" id="SignalP"/>
    </source>
</evidence>
<sequence>MAASVAVSLALVACSAGDAAVVPTAAASGGGGSGGPVGAAATSAGVGAGAGAGGAAPSADMTAPESVATPVPEFTAPTTVAATTAGPLSAKDFPTFPGWSRGIGEGDDGRYLPNGTWVHDVVPRLAVADLMAQGCAERPADVPTPTAALGATYVGPKQQPGTALALAFGTAAEAQSFAALYRSRAQGCARNPAAGLPTTVLSTAPRLVDRKDLGTDGMWVELAQPQGARFVVAMLADPDGSLWRRGAGLASWGAW</sequence>
<dbReference type="Proteomes" id="UP001157109">
    <property type="component" value="Unassembled WGS sequence"/>
</dbReference>
<proteinExistence type="predicted"/>
<protein>
    <submittedName>
        <fullName evidence="2">Uncharacterized protein</fullName>
    </submittedName>
</protein>
<feature type="signal peptide" evidence="1">
    <location>
        <begin position="1"/>
        <end position="19"/>
    </location>
</feature>
<feature type="chain" id="PRO_5045041267" evidence="1">
    <location>
        <begin position="20"/>
        <end position="255"/>
    </location>
</feature>
<gene>
    <name evidence="2" type="ORF">GCM10025862_30680</name>
</gene>
<accession>A0ABQ6HST2</accession>
<organism evidence="2 3">
    <name type="scientific">Arsenicicoccus piscis</name>
    <dbReference type="NCBI Taxonomy" id="673954"/>
    <lineage>
        <taxon>Bacteria</taxon>
        <taxon>Bacillati</taxon>
        <taxon>Actinomycetota</taxon>
        <taxon>Actinomycetes</taxon>
        <taxon>Micrococcales</taxon>
        <taxon>Intrasporangiaceae</taxon>
        <taxon>Arsenicicoccus</taxon>
    </lineage>
</organism>
<dbReference type="EMBL" id="BSUJ01000001">
    <property type="protein sequence ID" value="GMA21047.1"/>
    <property type="molecule type" value="Genomic_DNA"/>
</dbReference>
<keyword evidence="1" id="KW-0732">Signal</keyword>
<comment type="caution">
    <text evidence="2">The sequence shown here is derived from an EMBL/GenBank/DDBJ whole genome shotgun (WGS) entry which is preliminary data.</text>
</comment>